<dbReference type="Gene3D" id="1.10.8.10">
    <property type="entry name" value="DNA helicase RuvA subunit, C-terminal domain"/>
    <property type="match status" value="1"/>
</dbReference>
<dbReference type="Proteomes" id="UP001497512">
    <property type="component" value="Chromosome 16"/>
</dbReference>
<dbReference type="InterPro" id="IPR051314">
    <property type="entry name" value="AAA_ATPase_RarA/MGS1/WRNIP1"/>
</dbReference>
<dbReference type="Gene3D" id="3.40.50.300">
    <property type="entry name" value="P-loop containing nucleotide triphosphate hydrolases"/>
    <property type="match status" value="1"/>
</dbReference>
<dbReference type="InterPro" id="IPR021886">
    <property type="entry name" value="MgsA_C"/>
</dbReference>
<feature type="domain" description="UBA" evidence="5">
    <location>
        <begin position="1"/>
        <end position="36"/>
    </location>
</feature>
<evidence type="ECO:0000313" key="6">
    <source>
        <dbReference type="EMBL" id="CAK9208033.1"/>
    </source>
</evidence>
<evidence type="ECO:0000256" key="1">
    <source>
        <dbReference type="ARBA" id="ARBA00008959"/>
    </source>
</evidence>
<keyword evidence="3" id="KW-0067">ATP-binding</keyword>
<dbReference type="PANTHER" id="PTHR13779:SF7">
    <property type="entry name" value="ATPASE WRNIP1"/>
    <property type="match status" value="1"/>
</dbReference>
<feature type="region of interest" description="Disordered" evidence="4">
    <location>
        <begin position="68"/>
        <end position="87"/>
    </location>
</feature>
<proteinExistence type="inferred from homology"/>
<reference evidence="6" key="1">
    <citation type="submission" date="2024-02" db="EMBL/GenBank/DDBJ databases">
        <authorList>
            <consortium name="ELIXIR-Norway"/>
            <consortium name="Elixir Norway"/>
        </authorList>
    </citation>
    <scope>NUCLEOTIDE SEQUENCE</scope>
</reference>
<evidence type="ECO:0000259" key="5">
    <source>
        <dbReference type="PROSITE" id="PS50030"/>
    </source>
</evidence>
<dbReference type="SUPFAM" id="SSF46934">
    <property type="entry name" value="UBA-like"/>
    <property type="match status" value="1"/>
</dbReference>
<dbReference type="Pfam" id="PF12002">
    <property type="entry name" value="MgsA_C"/>
    <property type="match status" value="1"/>
</dbReference>
<name>A0ABP0TYW5_9BRYO</name>
<dbReference type="InterPro" id="IPR015940">
    <property type="entry name" value="UBA"/>
</dbReference>
<dbReference type="Gene3D" id="1.10.8.60">
    <property type="match status" value="1"/>
</dbReference>
<dbReference type="InterPro" id="IPR003959">
    <property type="entry name" value="ATPase_AAA_core"/>
</dbReference>
<dbReference type="EMBL" id="OZ019908">
    <property type="protein sequence ID" value="CAK9208033.1"/>
    <property type="molecule type" value="Genomic_DNA"/>
</dbReference>
<dbReference type="InterPro" id="IPR027417">
    <property type="entry name" value="P-loop_NTPase"/>
</dbReference>
<keyword evidence="2" id="KW-0547">Nucleotide-binding</keyword>
<dbReference type="Gene3D" id="1.20.272.10">
    <property type="match status" value="1"/>
</dbReference>
<accession>A0ABP0TYW5</accession>
<dbReference type="CDD" id="cd14389">
    <property type="entry name" value="UBA_AAA_plant"/>
    <property type="match status" value="1"/>
</dbReference>
<dbReference type="SMART" id="SM00165">
    <property type="entry name" value="UBA"/>
    <property type="match status" value="1"/>
</dbReference>
<comment type="similarity">
    <text evidence="1">Belongs to the AAA ATPase family. RarA/MGS1/WRNIP1 subfamily.</text>
</comment>
<evidence type="ECO:0000313" key="7">
    <source>
        <dbReference type="Proteomes" id="UP001497512"/>
    </source>
</evidence>
<dbReference type="SUPFAM" id="SSF52540">
    <property type="entry name" value="P-loop containing nucleoside triphosphate hydrolases"/>
    <property type="match status" value="1"/>
</dbReference>
<evidence type="ECO:0000256" key="2">
    <source>
        <dbReference type="ARBA" id="ARBA00022741"/>
    </source>
</evidence>
<dbReference type="InterPro" id="IPR008921">
    <property type="entry name" value="DNA_pol3_clamp-load_cplx_C"/>
</dbReference>
<dbReference type="Pfam" id="PF22562">
    <property type="entry name" value="UBA_7"/>
    <property type="match status" value="1"/>
</dbReference>
<organism evidence="6 7">
    <name type="scientific">Sphagnum troendelagicum</name>
    <dbReference type="NCBI Taxonomy" id="128251"/>
    <lineage>
        <taxon>Eukaryota</taxon>
        <taxon>Viridiplantae</taxon>
        <taxon>Streptophyta</taxon>
        <taxon>Embryophyta</taxon>
        <taxon>Bryophyta</taxon>
        <taxon>Sphagnophytina</taxon>
        <taxon>Sphagnopsida</taxon>
        <taxon>Sphagnales</taxon>
        <taxon>Sphagnaceae</taxon>
        <taxon>Sphagnum</taxon>
    </lineage>
</organism>
<dbReference type="Pfam" id="PF00004">
    <property type="entry name" value="AAA"/>
    <property type="match status" value="1"/>
</dbReference>
<dbReference type="InterPro" id="IPR009060">
    <property type="entry name" value="UBA-like_sf"/>
</dbReference>
<dbReference type="PROSITE" id="PS50030">
    <property type="entry name" value="UBA"/>
    <property type="match status" value="1"/>
</dbReference>
<evidence type="ECO:0000256" key="3">
    <source>
        <dbReference type="ARBA" id="ARBA00022840"/>
    </source>
</evidence>
<protein>
    <recommendedName>
        <fullName evidence="5">UBA domain-containing protein</fullName>
    </recommendedName>
</protein>
<dbReference type="Gene3D" id="1.10.3710.10">
    <property type="entry name" value="DNA polymerase III clamp loader subunits, C-terminal domain"/>
    <property type="match status" value="1"/>
</dbReference>
<dbReference type="InterPro" id="IPR032423">
    <property type="entry name" value="AAA_assoc_2"/>
</dbReference>
<gene>
    <name evidence="6" type="ORF">CSSPTR1EN2_LOCUS9104</name>
</gene>
<dbReference type="Pfam" id="PF16193">
    <property type="entry name" value="AAA_assoc_2"/>
    <property type="match status" value="1"/>
</dbReference>
<keyword evidence="7" id="KW-1185">Reference proteome</keyword>
<dbReference type="CDD" id="cd18139">
    <property type="entry name" value="HLD_clamp_RarA"/>
    <property type="match status" value="1"/>
</dbReference>
<dbReference type="InterPro" id="IPR003593">
    <property type="entry name" value="AAA+_ATPase"/>
</dbReference>
<dbReference type="SUPFAM" id="SSF48019">
    <property type="entry name" value="post-AAA+ oligomerization domain-like"/>
    <property type="match status" value="1"/>
</dbReference>
<sequence length="546" mass="60042">MEQLMDMGFSRELAAQALAATGGKSTLTATEWILSHRKMESVNTTVGPSFRQQQPESNLTKRLRQGEPLESQQEMPAPVVPHSQSPLPLTLAPSGTPGTSGAAAPGMKTPLWSGKNQVPLAERMRPISVDDIVGQDHLLGPRCILRSLLDNNSLSSIILWGPPGTGKTSLVRSIARSVSFRFVSLSAVSSGVKEVREVLEESKRLQKFGQRTLLFLDEIHRFNKAQQDTFLPYVEAGHIVLIGATTENPSFEINAALLSRCRVLMLNKLQPDHIWKLLERAILDREKGVLLSIKGGSRGDSVRIEEDALQFLSHAADGDARVALNSLEIAGMAAFAAWESNLQRPQMDEWCSSTQCEAVKDALQRSHVLYDKTGDEHYNIISALHKSMRGGDADAAIYWLARMLEGGEGPLYVARRLVRFASEDIGLADPQALVLAVACYQACHFLGMPECNVNLAQCVVYLSLAPKSVIVYNAIVAAQCLVREGEQNEPVPLHLRNAPTQLMKDLGYSKGYIYPPNHVGPVEQEYLPPSLRGHQFLQWDKEGADQ</sequence>
<dbReference type="SMART" id="SM00382">
    <property type="entry name" value="AAA"/>
    <property type="match status" value="1"/>
</dbReference>
<dbReference type="CDD" id="cd00009">
    <property type="entry name" value="AAA"/>
    <property type="match status" value="1"/>
</dbReference>
<evidence type="ECO:0000256" key="4">
    <source>
        <dbReference type="SAM" id="MobiDB-lite"/>
    </source>
</evidence>
<dbReference type="PANTHER" id="PTHR13779">
    <property type="entry name" value="WERNER HELICASE-INTERACTING PROTEIN 1 FAMILY MEMBER"/>
    <property type="match status" value="1"/>
</dbReference>